<organism evidence="2 3">
    <name type="scientific">Oceanobacillus luteolus</name>
    <dbReference type="NCBI Taxonomy" id="1274358"/>
    <lineage>
        <taxon>Bacteria</taxon>
        <taxon>Bacillati</taxon>
        <taxon>Bacillota</taxon>
        <taxon>Bacilli</taxon>
        <taxon>Bacillales</taxon>
        <taxon>Bacillaceae</taxon>
        <taxon>Oceanobacillus</taxon>
    </lineage>
</organism>
<dbReference type="InterPro" id="IPR026881">
    <property type="entry name" value="WYL_dom"/>
</dbReference>
<proteinExistence type="predicted"/>
<accession>A0ABW4HXN0</accession>
<dbReference type="EMBL" id="JBHUDE010000165">
    <property type="protein sequence ID" value="MFD1609916.1"/>
    <property type="molecule type" value="Genomic_DNA"/>
</dbReference>
<dbReference type="RefSeq" id="WP_251514415.1">
    <property type="nucleotide sequence ID" value="NZ_JAMBON010000017.1"/>
</dbReference>
<name>A0ABW4HXN0_9BACI</name>
<gene>
    <name evidence="2" type="ORF">ACFSBH_20045</name>
</gene>
<evidence type="ECO:0000313" key="3">
    <source>
        <dbReference type="Proteomes" id="UP001597221"/>
    </source>
</evidence>
<dbReference type="Proteomes" id="UP001597221">
    <property type="component" value="Unassembled WGS sequence"/>
</dbReference>
<keyword evidence="3" id="KW-1185">Reference proteome</keyword>
<reference evidence="3" key="1">
    <citation type="journal article" date="2019" name="Int. J. Syst. Evol. Microbiol.">
        <title>The Global Catalogue of Microorganisms (GCM) 10K type strain sequencing project: providing services to taxonomists for standard genome sequencing and annotation.</title>
        <authorList>
            <consortium name="The Broad Institute Genomics Platform"/>
            <consortium name="The Broad Institute Genome Sequencing Center for Infectious Disease"/>
            <person name="Wu L."/>
            <person name="Ma J."/>
        </authorList>
    </citation>
    <scope>NUCLEOTIDE SEQUENCE [LARGE SCALE GENOMIC DNA]</scope>
    <source>
        <strain evidence="3">CGMCC 1.12376</strain>
    </source>
</reference>
<evidence type="ECO:0000259" key="1">
    <source>
        <dbReference type="Pfam" id="PF13280"/>
    </source>
</evidence>
<comment type="caution">
    <text evidence="2">The sequence shown here is derived from an EMBL/GenBank/DDBJ whole genome shotgun (WGS) entry which is preliminary data.</text>
</comment>
<feature type="domain" description="WYL" evidence="1">
    <location>
        <begin position="6"/>
        <end position="63"/>
    </location>
</feature>
<protein>
    <submittedName>
        <fullName evidence="2">WYL domain-containing protein</fullName>
    </submittedName>
</protein>
<sequence>MKGVFLRAMESKQKLTIMYMNGNNEITQREVKVLKMNDEYLLVYCYFRKAVRTMKWDHILSAEPRPIRMGA</sequence>
<dbReference type="Pfam" id="PF13280">
    <property type="entry name" value="WYL"/>
    <property type="match status" value="1"/>
</dbReference>
<evidence type="ECO:0000313" key="2">
    <source>
        <dbReference type="EMBL" id="MFD1609916.1"/>
    </source>
</evidence>